<reference evidence="4 5" key="1">
    <citation type="submission" date="2022-12" db="EMBL/GenBank/DDBJ databases">
        <title>Chromosome-level genome of Tegillarca granosa.</title>
        <authorList>
            <person name="Kim J."/>
        </authorList>
    </citation>
    <scope>NUCLEOTIDE SEQUENCE [LARGE SCALE GENOMIC DNA]</scope>
    <source>
        <strain evidence="4">Teg-2019</strain>
        <tissue evidence="4">Adductor muscle</tissue>
    </source>
</reference>
<keyword evidence="1" id="KW-0479">Metal-binding</keyword>
<sequence>MNRKCEFLLHDVEFLSCVANIQNSYKYPSTELDRIWKLLLLNQFHDVLPGSSIGLVYKDSHRHYKDIEKSAQKLVDEALMSLLLGQKNDHKCTVVNTLGWERKEVVSLPPGEDCKSPVKKQAKQEIETVQIDSCGNSLDKISVNSHSRVRSVESNLLILILYMRPRDLFIVLDFELNILGLPTRRVLVDLQLFASTADKILVNVPSYGYSDLQPLECKYPAVIMKREDLFYFENQYLQACVDHYGRIIGLFVQGSERNLIDKDYYANQFVLYDDIPLFWDAWDIMDYHLETRKPLDHVLQHTIIQDEGPIRVSVEISDRSYLKQIISLDAECPYLKFSTETMVAWHENRKLLKVEFPTTIHTNNATYEIQYGHLQRPNHFNTSWDWARFEVCGHKWADISEYGYGVAILNDCKYGFSTLDGVMRMSLLRSPKAPDSKADMGTHHFTYAVMPHTATNNDDVLHDILHCLKYSESLIINLVLLKVGGCGRIVTINLVHVIECSIGLYWDSKGDKILNKACHCSRAYCNK</sequence>
<gene>
    <name evidence="4" type="ORF">KUTeg_007913</name>
</gene>
<evidence type="ECO:0000313" key="5">
    <source>
        <dbReference type="Proteomes" id="UP001217089"/>
    </source>
</evidence>
<dbReference type="SMART" id="SM00872">
    <property type="entry name" value="Alpha-mann_mid"/>
    <property type="match status" value="1"/>
</dbReference>
<evidence type="ECO:0000313" key="4">
    <source>
        <dbReference type="EMBL" id="KAJ8315763.1"/>
    </source>
</evidence>
<feature type="domain" description="Glycoside hydrolase family 38 central" evidence="3">
    <location>
        <begin position="1"/>
        <end position="64"/>
    </location>
</feature>
<dbReference type="SUPFAM" id="SSF74650">
    <property type="entry name" value="Galactose mutarotase-like"/>
    <property type="match status" value="1"/>
</dbReference>
<keyword evidence="2" id="KW-0378">Hydrolase</keyword>
<dbReference type="PANTHER" id="PTHR46017">
    <property type="entry name" value="ALPHA-MANNOSIDASE 2C1"/>
    <property type="match status" value="1"/>
</dbReference>
<evidence type="ECO:0000256" key="1">
    <source>
        <dbReference type="ARBA" id="ARBA00022723"/>
    </source>
</evidence>
<dbReference type="InterPro" id="IPR011013">
    <property type="entry name" value="Gal_mutarotase_sf_dom"/>
</dbReference>
<dbReference type="InterPro" id="IPR015341">
    <property type="entry name" value="Glyco_hydro_38_cen"/>
</dbReference>
<accession>A0ABQ9FJ67</accession>
<evidence type="ECO:0000259" key="3">
    <source>
        <dbReference type="SMART" id="SM00872"/>
    </source>
</evidence>
<dbReference type="Pfam" id="PF07748">
    <property type="entry name" value="Glyco_hydro_38C"/>
    <property type="match status" value="1"/>
</dbReference>
<dbReference type="Proteomes" id="UP001217089">
    <property type="component" value="Unassembled WGS sequence"/>
</dbReference>
<evidence type="ECO:0000256" key="2">
    <source>
        <dbReference type="ARBA" id="ARBA00022801"/>
    </source>
</evidence>
<protein>
    <recommendedName>
        <fullName evidence="3">Glycoside hydrolase family 38 central domain-containing protein</fullName>
    </recommendedName>
</protein>
<dbReference type="SUPFAM" id="SSF88688">
    <property type="entry name" value="Families 57/38 glycoside transferase middle domain"/>
    <property type="match status" value="1"/>
</dbReference>
<dbReference type="Gene3D" id="1.20.1270.50">
    <property type="entry name" value="Glycoside hydrolase family 38, central domain"/>
    <property type="match status" value="1"/>
</dbReference>
<dbReference type="InterPro" id="IPR011682">
    <property type="entry name" value="Glyco_hydro_38_C"/>
</dbReference>
<proteinExistence type="predicted"/>
<keyword evidence="5" id="KW-1185">Reference proteome</keyword>
<dbReference type="Gene3D" id="2.70.98.30">
    <property type="entry name" value="Golgi alpha-mannosidase II, domain 4"/>
    <property type="match status" value="1"/>
</dbReference>
<dbReference type="InterPro" id="IPR037094">
    <property type="entry name" value="Glyco_hydro_38_cen_sf"/>
</dbReference>
<dbReference type="InterPro" id="IPR028995">
    <property type="entry name" value="Glyco_hydro_57/38_cen_sf"/>
</dbReference>
<name>A0ABQ9FJ67_TEGGR</name>
<dbReference type="Pfam" id="PF09261">
    <property type="entry name" value="Alpha-mann_mid"/>
    <property type="match status" value="1"/>
</dbReference>
<dbReference type="EMBL" id="JARBDR010000337">
    <property type="protein sequence ID" value="KAJ8315763.1"/>
    <property type="molecule type" value="Genomic_DNA"/>
</dbReference>
<comment type="caution">
    <text evidence="4">The sequence shown here is derived from an EMBL/GenBank/DDBJ whole genome shotgun (WGS) entry which is preliminary data.</text>
</comment>
<organism evidence="4 5">
    <name type="scientific">Tegillarca granosa</name>
    <name type="common">Malaysian cockle</name>
    <name type="synonym">Anadara granosa</name>
    <dbReference type="NCBI Taxonomy" id="220873"/>
    <lineage>
        <taxon>Eukaryota</taxon>
        <taxon>Metazoa</taxon>
        <taxon>Spiralia</taxon>
        <taxon>Lophotrochozoa</taxon>
        <taxon>Mollusca</taxon>
        <taxon>Bivalvia</taxon>
        <taxon>Autobranchia</taxon>
        <taxon>Pteriomorphia</taxon>
        <taxon>Arcoida</taxon>
        <taxon>Arcoidea</taxon>
        <taxon>Arcidae</taxon>
        <taxon>Tegillarca</taxon>
    </lineage>
</organism>
<dbReference type="PANTHER" id="PTHR46017:SF1">
    <property type="entry name" value="ALPHA-MANNOSIDASE 2C1"/>
    <property type="match status" value="1"/>
</dbReference>